<gene>
    <name evidence="2" type="ORF">F4557_003189</name>
    <name evidence="1" type="ORF">GCM10009546_30170</name>
</gene>
<dbReference type="EMBL" id="JACHMV010000001">
    <property type="protein sequence ID" value="MBB4774771.1"/>
    <property type="molecule type" value="Genomic_DNA"/>
</dbReference>
<dbReference type="AlphaFoldDB" id="A0A7W7MXF4"/>
<proteinExistence type="predicted"/>
<dbReference type="Proteomes" id="UP001501427">
    <property type="component" value="Unassembled WGS sequence"/>
</dbReference>
<reference evidence="1" key="4">
    <citation type="submission" date="2023-12" db="EMBL/GenBank/DDBJ databases">
        <authorList>
            <person name="Sun Q."/>
            <person name="Inoue M."/>
        </authorList>
    </citation>
    <scope>NUCLEOTIDE SEQUENCE</scope>
    <source>
        <strain evidence="1">JCM 10667</strain>
    </source>
</reference>
<accession>A0A7W7MXF4</accession>
<reference evidence="2 3" key="3">
    <citation type="submission" date="2020-08" db="EMBL/GenBank/DDBJ databases">
        <title>Sequencing the genomes of 1000 actinobacteria strains.</title>
        <authorList>
            <person name="Klenk H.-P."/>
        </authorList>
    </citation>
    <scope>NUCLEOTIDE SEQUENCE [LARGE SCALE GENOMIC DNA]</scope>
    <source>
        <strain evidence="2 3">DSM 44772</strain>
    </source>
</reference>
<reference evidence="1" key="1">
    <citation type="journal article" date="2014" name="Int. J. Syst. Evol. Microbiol.">
        <title>Complete genome of a new Firmicutes species belonging to the dominant human colonic microbiota ('Ruminococcus bicirculans') reveals two chromosomes and a selective capacity to utilize plant glucans.</title>
        <authorList>
            <consortium name="NISC Comparative Sequencing Program"/>
            <person name="Wegmann U."/>
            <person name="Louis P."/>
            <person name="Goesmann A."/>
            <person name="Henrissat B."/>
            <person name="Duncan S.H."/>
            <person name="Flint H.J."/>
        </authorList>
    </citation>
    <scope>NUCLEOTIDE SEQUENCE</scope>
    <source>
        <strain evidence="1">JCM 10667</strain>
    </source>
</reference>
<evidence type="ECO:0000313" key="4">
    <source>
        <dbReference type="Proteomes" id="UP001501427"/>
    </source>
</evidence>
<comment type="caution">
    <text evidence="2">The sequence shown here is derived from an EMBL/GenBank/DDBJ whole genome shotgun (WGS) entry which is preliminary data.</text>
</comment>
<evidence type="ECO:0000313" key="2">
    <source>
        <dbReference type="EMBL" id="MBB4774771.1"/>
    </source>
</evidence>
<sequence length="147" mass="16521">MTMTAPQVQAGPPDIGPLLAEYRATVIPATAEFLDDAITATQLRDRWRPYYFDAFRRYDLTVERSWREASGTDGRIDSGPPTADPRLTTPLTHFPVSIAHNNLDRLIEVLAVELGDRTAEHTEIHERLVDYAHMVSGLTKLMESLTD</sequence>
<evidence type="ECO:0000313" key="1">
    <source>
        <dbReference type="EMBL" id="GAA0565859.1"/>
    </source>
</evidence>
<dbReference type="EMBL" id="BAAAHD010000025">
    <property type="protein sequence ID" value="GAA0565859.1"/>
    <property type="molecule type" value="Genomic_DNA"/>
</dbReference>
<evidence type="ECO:0000313" key="3">
    <source>
        <dbReference type="Proteomes" id="UP000549343"/>
    </source>
</evidence>
<organism evidence="2 3">
    <name type="scientific">Actinomadura livida</name>
    <dbReference type="NCBI Taxonomy" id="79909"/>
    <lineage>
        <taxon>Bacteria</taxon>
        <taxon>Bacillati</taxon>
        <taxon>Actinomycetota</taxon>
        <taxon>Actinomycetes</taxon>
        <taxon>Streptosporangiales</taxon>
        <taxon>Thermomonosporaceae</taxon>
        <taxon>Actinomadura</taxon>
    </lineage>
</organism>
<dbReference type="Proteomes" id="UP000549343">
    <property type="component" value="Unassembled WGS sequence"/>
</dbReference>
<keyword evidence="4" id="KW-1185">Reference proteome</keyword>
<reference evidence="4" key="2">
    <citation type="journal article" date="2019" name="Int. J. Syst. Evol. Microbiol.">
        <title>The Global Catalogue of Microorganisms (GCM) 10K type strain sequencing project: providing services to taxonomists for standard genome sequencing and annotation.</title>
        <authorList>
            <consortium name="The Broad Institute Genomics Platform"/>
            <consortium name="The Broad Institute Genome Sequencing Center for Infectious Disease"/>
            <person name="Wu L."/>
            <person name="Ma J."/>
        </authorList>
    </citation>
    <scope>NUCLEOTIDE SEQUENCE [LARGE SCALE GENOMIC DNA]</scope>
    <source>
        <strain evidence="4">JCM 10667</strain>
    </source>
</reference>
<protein>
    <submittedName>
        <fullName evidence="2">Uncharacterized protein</fullName>
    </submittedName>
</protein>
<name>A0A7W7MXF4_9ACTN</name>
<dbReference type="RefSeq" id="WP_184883635.1">
    <property type="nucleotide sequence ID" value="NZ_BAAAHD010000025.1"/>
</dbReference>